<dbReference type="AlphaFoldDB" id="A0A6G7Y6Q2"/>
<dbReference type="Gene3D" id="3.40.50.720">
    <property type="entry name" value="NAD(P)-binding Rossmann-like Domain"/>
    <property type="match status" value="1"/>
</dbReference>
<evidence type="ECO:0000256" key="1">
    <source>
        <dbReference type="ARBA" id="ARBA00009353"/>
    </source>
</evidence>
<evidence type="ECO:0000259" key="2">
    <source>
        <dbReference type="Pfam" id="PF01370"/>
    </source>
</evidence>
<feature type="domain" description="NAD-dependent epimerase/dehydratase" evidence="2">
    <location>
        <begin position="175"/>
        <end position="294"/>
    </location>
</feature>
<dbReference type="InterPro" id="IPR010099">
    <property type="entry name" value="SDR39U1"/>
</dbReference>
<protein>
    <submittedName>
        <fullName evidence="3">TIGR01777 family protein</fullName>
    </submittedName>
</protein>
<dbReference type="CDD" id="cd07820">
    <property type="entry name" value="SRPBCC_3"/>
    <property type="match status" value="1"/>
</dbReference>
<dbReference type="InterPro" id="IPR036291">
    <property type="entry name" value="NAD(P)-bd_dom_sf"/>
</dbReference>
<dbReference type="RefSeq" id="WP_166233537.1">
    <property type="nucleotide sequence ID" value="NZ_CP049865.1"/>
</dbReference>
<dbReference type="Gene3D" id="3.30.530.20">
    <property type="match status" value="1"/>
</dbReference>
<reference evidence="3 4" key="1">
    <citation type="submission" date="2020-03" db="EMBL/GenBank/DDBJ databases">
        <title>Propioniciclava sp. nov., isolated from Hydrophilus acuminatus.</title>
        <authorList>
            <person name="Hyun D.-W."/>
            <person name="Bae J.-W."/>
        </authorList>
    </citation>
    <scope>NUCLEOTIDE SEQUENCE [LARGE SCALE GENOMIC DNA]</scope>
    <source>
        <strain evidence="3 4">HDW11</strain>
    </source>
</reference>
<accession>A0A6G7Y6Q2</accession>
<dbReference type="PANTHER" id="PTHR11092">
    <property type="entry name" value="SUGAR NUCLEOTIDE EPIMERASE RELATED"/>
    <property type="match status" value="1"/>
</dbReference>
<organism evidence="3 4">
    <name type="scientific">Propioniciclava coleopterorum</name>
    <dbReference type="NCBI Taxonomy" id="2714937"/>
    <lineage>
        <taxon>Bacteria</taxon>
        <taxon>Bacillati</taxon>
        <taxon>Actinomycetota</taxon>
        <taxon>Actinomycetes</taxon>
        <taxon>Propionibacteriales</taxon>
        <taxon>Propionibacteriaceae</taxon>
        <taxon>Propioniciclava</taxon>
    </lineage>
</organism>
<evidence type="ECO:0000313" key="3">
    <source>
        <dbReference type="EMBL" id="QIK72463.1"/>
    </source>
</evidence>
<dbReference type="PANTHER" id="PTHR11092:SF0">
    <property type="entry name" value="EPIMERASE FAMILY PROTEIN SDR39U1"/>
    <property type="match status" value="1"/>
</dbReference>
<comment type="similarity">
    <text evidence="1">Belongs to the NAD(P)-dependent epimerase/dehydratase family. SDR39U1 subfamily.</text>
</comment>
<dbReference type="NCBIfam" id="TIGR01777">
    <property type="entry name" value="yfcH"/>
    <property type="match status" value="1"/>
</dbReference>
<proteinExistence type="inferred from homology"/>
<dbReference type="Pfam" id="PF01370">
    <property type="entry name" value="Epimerase"/>
    <property type="match status" value="1"/>
</dbReference>
<sequence>MPVFERDSRYPFPREDVFAWHTRPGAFVRLSPPGMVTVLRPLSDGIEVGSTADLVISHPLLAGLLPSIPRRGGRGPVGARWRVRHTELEPGRSFVDEQVSGPFASWRHEHLFRDGPAGSTIITDRVTYELPPTLPGRLPLALIEMQLDGMFAFRERQLRDDLDLHARLASPPRRVVIAGSSGMIGTQLAALLSTGGHAVMRLIRSGVATDAVRWDPAHGRLDAGALAGADVAINLAGEPLLGRFNRAHRDAILRSRLGASATLARGVVDAGIPTLVQASAIGVYGPRRPGELLTEASAPGEGLLADVVRAWEGAAAPAAAAGVRTAWMRTGIVLSEVGGALAPQVPLFSIGLGGRLAAADAWQSWIGLDDAVRGFAHVALADAAEGPLNLVAPRPVTQQEFAETLGRVLHRPALVPTPAIGPKLVLGGVGYDQMIDTDQRVSSVKLADTGFWFAQGALSDALRHALMR</sequence>
<dbReference type="KEGG" id="prv:G7070_09545"/>
<dbReference type="SUPFAM" id="SSF51735">
    <property type="entry name" value="NAD(P)-binding Rossmann-fold domains"/>
    <property type="match status" value="1"/>
</dbReference>
<dbReference type="SUPFAM" id="SSF55961">
    <property type="entry name" value="Bet v1-like"/>
    <property type="match status" value="1"/>
</dbReference>
<keyword evidence="4" id="KW-1185">Reference proteome</keyword>
<dbReference type="InterPro" id="IPR001509">
    <property type="entry name" value="Epimerase_deHydtase"/>
</dbReference>
<gene>
    <name evidence="3" type="ORF">G7070_09545</name>
</gene>
<name>A0A6G7Y6Q2_9ACTN</name>
<dbReference type="EMBL" id="CP049865">
    <property type="protein sequence ID" value="QIK72463.1"/>
    <property type="molecule type" value="Genomic_DNA"/>
</dbReference>
<dbReference type="Proteomes" id="UP000501058">
    <property type="component" value="Chromosome"/>
</dbReference>
<evidence type="ECO:0000313" key="4">
    <source>
        <dbReference type="Proteomes" id="UP000501058"/>
    </source>
</evidence>
<dbReference type="InterPro" id="IPR023393">
    <property type="entry name" value="START-like_dom_sf"/>
</dbReference>